<gene>
    <name evidence="8" type="primary">Dmoj\GI15459</name>
    <name evidence="8" type="ORF">Dmoj_GI15459</name>
</gene>
<dbReference type="KEGG" id="dmo:Dmoj_GI15459"/>
<evidence type="ECO:0000256" key="1">
    <source>
        <dbReference type="ARBA" id="ARBA00005614"/>
    </source>
</evidence>
<organism evidence="8 9">
    <name type="scientific">Drosophila mojavensis</name>
    <name type="common">Fruit fly</name>
    <dbReference type="NCBI Taxonomy" id="7230"/>
    <lineage>
        <taxon>Eukaryota</taxon>
        <taxon>Metazoa</taxon>
        <taxon>Ecdysozoa</taxon>
        <taxon>Arthropoda</taxon>
        <taxon>Hexapoda</taxon>
        <taxon>Insecta</taxon>
        <taxon>Pterygota</taxon>
        <taxon>Neoptera</taxon>
        <taxon>Endopterygota</taxon>
        <taxon>Diptera</taxon>
        <taxon>Brachycera</taxon>
        <taxon>Muscomorpha</taxon>
        <taxon>Ephydroidea</taxon>
        <taxon>Drosophilidae</taxon>
        <taxon>Drosophila</taxon>
    </lineage>
</organism>
<keyword evidence="9" id="KW-1185">Reference proteome</keyword>
<accession>B4L2W9</accession>
<proteinExistence type="inferred from homology"/>
<evidence type="ECO:0000256" key="2">
    <source>
        <dbReference type="ARBA" id="ARBA00012150"/>
    </source>
</evidence>
<comment type="caution">
    <text evidence="5">Lacks conserved residue(s) required for the propagation of feature annotation.</text>
</comment>
<dbReference type="Pfam" id="PF00708">
    <property type="entry name" value="Acylphosphatase"/>
    <property type="match status" value="1"/>
</dbReference>
<dbReference type="AlphaFoldDB" id="B4L2W9"/>
<dbReference type="InterPro" id="IPR001792">
    <property type="entry name" value="Acylphosphatase-like_dom"/>
</dbReference>
<evidence type="ECO:0000256" key="4">
    <source>
        <dbReference type="ARBA" id="ARBA00047645"/>
    </source>
</evidence>
<dbReference type="Gene3D" id="3.30.70.100">
    <property type="match status" value="1"/>
</dbReference>
<dbReference type="InterPro" id="IPR036046">
    <property type="entry name" value="Acylphosphatase-like_dom_sf"/>
</dbReference>
<dbReference type="InParanoid" id="B4L2W9"/>
<dbReference type="InterPro" id="IPR020456">
    <property type="entry name" value="Acylphosphatase"/>
</dbReference>
<feature type="domain" description="Acylphosphatase-like" evidence="7">
    <location>
        <begin position="12"/>
        <end position="102"/>
    </location>
</feature>
<sequence>MAGSEQSPKIMACDFEINGNLQKEAFELFALAQAKLLGLRGYIMQVTEEKFKGQLQGEGKVIEAFENLIKSAAEYVAAIKEFIIKNLKIIEEYTYEVFEIKKKA</sequence>
<reference evidence="8 9" key="1">
    <citation type="journal article" date="2007" name="Nature">
        <title>Evolution of genes and genomes on the Drosophila phylogeny.</title>
        <authorList>
            <consortium name="Drosophila 12 Genomes Consortium"/>
            <person name="Clark A.G."/>
            <person name="Eisen M.B."/>
            <person name="Smith D.R."/>
            <person name="Bergman C.M."/>
            <person name="Oliver B."/>
            <person name="Markow T.A."/>
            <person name="Kaufman T.C."/>
            <person name="Kellis M."/>
            <person name="Gelbart W."/>
            <person name="Iyer V.N."/>
            <person name="Pollard D.A."/>
            <person name="Sackton T.B."/>
            <person name="Larracuente A.M."/>
            <person name="Singh N.D."/>
            <person name="Abad J.P."/>
            <person name="Abt D.N."/>
            <person name="Adryan B."/>
            <person name="Aguade M."/>
            <person name="Akashi H."/>
            <person name="Anderson W.W."/>
            <person name="Aquadro C.F."/>
            <person name="Ardell D.H."/>
            <person name="Arguello R."/>
            <person name="Artieri C.G."/>
            <person name="Barbash D.A."/>
            <person name="Barker D."/>
            <person name="Barsanti P."/>
            <person name="Batterham P."/>
            <person name="Batzoglou S."/>
            <person name="Begun D."/>
            <person name="Bhutkar A."/>
            <person name="Blanco E."/>
            <person name="Bosak S.A."/>
            <person name="Bradley R.K."/>
            <person name="Brand A.D."/>
            <person name="Brent M.R."/>
            <person name="Brooks A.N."/>
            <person name="Brown R.H."/>
            <person name="Butlin R.K."/>
            <person name="Caggese C."/>
            <person name="Calvi B.R."/>
            <person name="Bernardo de Carvalho A."/>
            <person name="Caspi A."/>
            <person name="Castrezana S."/>
            <person name="Celniker S.E."/>
            <person name="Chang J.L."/>
            <person name="Chapple C."/>
            <person name="Chatterji S."/>
            <person name="Chinwalla A."/>
            <person name="Civetta A."/>
            <person name="Clifton S.W."/>
            <person name="Comeron J.M."/>
            <person name="Costello J.C."/>
            <person name="Coyne J.A."/>
            <person name="Daub J."/>
            <person name="David R.G."/>
            <person name="Delcher A.L."/>
            <person name="Delehaunty K."/>
            <person name="Do C.B."/>
            <person name="Ebling H."/>
            <person name="Edwards K."/>
            <person name="Eickbush T."/>
            <person name="Evans J.D."/>
            <person name="Filipski A."/>
            <person name="Findeiss S."/>
            <person name="Freyhult E."/>
            <person name="Fulton L."/>
            <person name="Fulton R."/>
            <person name="Garcia A.C."/>
            <person name="Gardiner A."/>
            <person name="Garfield D.A."/>
            <person name="Garvin B.E."/>
            <person name="Gibson G."/>
            <person name="Gilbert D."/>
            <person name="Gnerre S."/>
            <person name="Godfrey J."/>
            <person name="Good R."/>
            <person name="Gotea V."/>
            <person name="Gravely B."/>
            <person name="Greenberg A.J."/>
            <person name="Griffiths-Jones S."/>
            <person name="Gross S."/>
            <person name="Guigo R."/>
            <person name="Gustafson E.A."/>
            <person name="Haerty W."/>
            <person name="Hahn M.W."/>
            <person name="Halligan D.L."/>
            <person name="Halpern A.L."/>
            <person name="Halter G.M."/>
            <person name="Han M.V."/>
            <person name="Heger A."/>
            <person name="Hillier L."/>
            <person name="Hinrichs A.S."/>
            <person name="Holmes I."/>
            <person name="Hoskins R.A."/>
            <person name="Hubisz M.J."/>
            <person name="Hultmark D."/>
            <person name="Huntley M.A."/>
            <person name="Jaffe D.B."/>
            <person name="Jagadeeshan S."/>
            <person name="Jeck W.R."/>
            <person name="Johnson J."/>
            <person name="Jones C.D."/>
            <person name="Jordan W.C."/>
            <person name="Karpen G.H."/>
            <person name="Kataoka E."/>
            <person name="Keightley P.D."/>
            <person name="Kheradpour P."/>
            <person name="Kirkness E.F."/>
            <person name="Koerich L.B."/>
            <person name="Kristiansen K."/>
            <person name="Kudrna D."/>
            <person name="Kulathinal R.J."/>
            <person name="Kumar S."/>
            <person name="Kwok R."/>
            <person name="Lander E."/>
            <person name="Langley C.H."/>
            <person name="Lapoint R."/>
            <person name="Lazzaro B.P."/>
            <person name="Lee S.J."/>
            <person name="Levesque L."/>
            <person name="Li R."/>
            <person name="Lin C.F."/>
            <person name="Lin M.F."/>
            <person name="Lindblad-Toh K."/>
            <person name="Llopart A."/>
            <person name="Long M."/>
            <person name="Low L."/>
            <person name="Lozovsky E."/>
            <person name="Lu J."/>
            <person name="Luo M."/>
            <person name="Machado C.A."/>
            <person name="Makalowski W."/>
            <person name="Marzo M."/>
            <person name="Matsuda M."/>
            <person name="Matzkin L."/>
            <person name="McAllister B."/>
            <person name="McBride C.S."/>
            <person name="McKernan B."/>
            <person name="McKernan K."/>
            <person name="Mendez-Lago M."/>
            <person name="Minx P."/>
            <person name="Mollenhauer M.U."/>
            <person name="Montooth K."/>
            <person name="Mount S.M."/>
            <person name="Mu X."/>
            <person name="Myers E."/>
            <person name="Negre B."/>
            <person name="Newfeld S."/>
            <person name="Nielsen R."/>
            <person name="Noor M.A."/>
            <person name="O'Grady P."/>
            <person name="Pachter L."/>
            <person name="Papaceit M."/>
            <person name="Parisi M.J."/>
            <person name="Parisi M."/>
            <person name="Parts L."/>
            <person name="Pedersen J.S."/>
            <person name="Pesole G."/>
            <person name="Phillippy A.M."/>
            <person name="Ponting C.P."/>
            <person name="Pop M."/>
            <person name="Porcelli D."/>
            <person name="Powell J.R."/>
            <person name="Prohaska S."/>
            <person name="Pruitt K."/>
            <person name="Puig M."/>
            <person name="Quesneville H."/>
            <person name="Ram K.R."/>
            <person name="Rand D."/>
            <person name="Rasmussen M.D."/>
            <person name="Reed L.K."/>
            <person name="Reenan R."/>
            <person name="Reily A."/>
            <person name="Remington K.A."/>
            <person name="Rieger T.T."/>
            <person name="Ritchie M.G."/>
            <person name="Robin C."/>
            <person name="Rogers Y.H."/>
            <person name="Rohde C."/>
            <person name="Rozas J."/>
            <person name="Rubenfield M.J."/>
            <person name="Ruiz A."/>
            <person name="Russo S."/>
            <person name="Salzberg S.L."/>
            <person name="Sanchez-Gracia A."/>
            <person name="Saranga D.J."/>
            <person name="Sato H."/>
            <person name="Schaeffer S.W."/>
            <person name="Schatz M.C."/>
            <person name="Schlenke T."/>
            <person name="Schwartz R."/>
            <person name="Segarra C."/>
            <person name="Singh R.S."/>
            <person name="Sirot L."/>
            <person name="Sirota M."/>
            <person name="Sisneros N.B."/>
            <person name="Smith C.D."/>
            <person name="Smith T.F."/>
            <person name="Spieth J."/>
            <person name="Stage D.E."/>
            <person name="Stark A."/>
            <person name="Stephan W."/>
            <person name="Strausberg R.L."/>
            <person name="Strempel S."/>
            <person name="Sturgill D."/>
            <person name="Sutton G."/>
            <person name="Sutton G.G."/>
            <person name="Tao W."/>
            <person name="Teichmann S."/>
            <person name="Tobari Y.N."/>
            <person name="Tomimura Y."/>
            <person name="Tsolas J.M."/>
            <person name="Valente V.L."/>
            <person name="Venter E."/>
            <person name="Venter J.C."/>
            <person name="Vicario S."/>
            <person name="Vieira F.G."/>
            <person name="Vilella A.J."/>
            <person name="Villasante A."/>
            <person name="Walenz B."/>
            <person name="Wang J."/>
            <person name="Wasserman M."/>
            <person name="Watts T."/>
            <person name="Wilson D."/>
            <person name="Wilson R.K."/>
            <person name="Wing R.A."/>
            <person name="Wolfner M.F."/>
            <person name="Wong A."/>
            <person name="Wong G.K."/>
            <person name="Wu C.I."/>
            <person name="Wu G."/>
            <person name="Yamamoto D."/>
            <person name="Yang H.P."/>
            <person name="Yang S.P."/>
            <person name="Yorke J.A."/>
            <person name="Yoshida K."/>
            <person name="Zdobnov E."/>
            <person name="Zhang P."/>
            <person name="Zhang Y."/>
            <person name="Zimin A.V."/>
            <person name="Baldwin J."/>
            <person name="Abdouelleil A."/>
            <person name="Abdulkadir J."/>
            <person name="Abebe A."/>
            <person name="Abera B."/>
            <person name="Abreu J."/>
            <person name="Acer S.C."/>
            <person name="Aftuck L."/>
            <person name="Alexander A."/>
            <person name="An P."/>
            <person name="Anderson E."/>
            <person name="Anderson S."/>
            <person name="Arachi H."/>
            <person name="Azer M."/>
            <person name="Bachantsang P."/>
            <person name="Barry A."/>
            <person name="Bayul T."/>
            <person name="Berlin A."/>
            <person name="Bessette D."/>
            <person name="Bloom T."/>
            <person name="Blye J."/>
            <person name="Boguslavskiy L."/>
            <person name="Bonnet C."/>
            <person name="Boukhgalter B."/>
            <person name="Bourzgui I."/>
            <person name="Brown A."/>
            <person name="Cahill P."/>
            <person name="Channer S."/>
            <person name="Cheshatsang Y."/>
            <person name="Chuda L."/>
            <person name="Citroen M."/>
            <person name="Collymore A."/>
            <person name="Cooke P."/>
            <person name="Costello M."/>
            <person name="D'Aco K."/>
            <person name="Daza R."/>
            <person name="De Haan G."/>
            <person name="DeGray S."/>
            <person name="DeMaso C."/>
            <person name="Dhargay N."/>
            <person name="Dooley K."/>
            <person name="Dooley E."/>
            <person name="Doricent M."/>
            <person name="Dorje P."/>
            <person name="Dorjee K."/>
            <person name="Dupes A."/>
            <person name="Elong R."/>
            <person name="Falk J."/>
            <person name="Farina A."/>
            <person name="Faro S."/>
            <person name="Ferguson D."/>
            <person name="Fisher S."/>
            <person name="Foley C.D."/>
            <person name="Franke A."/>
            <person name="Friedrich D."/>
            <person name="Gadbois L."/>
            <person name="Gearin G."/>
            <person name="Gearin C.R."/>
            <person name="Giannoukos G."/>
            <person name="Goode T."/>
            <person name="Graham J."/>
            <person name="Grandbois E."/>
            <person name="Grewal S."/>
            <person name="Gyaltsen K."/>
            <person name="Hafez N."/>
            <person name="Hagos B."/>
            <person name="Hall J."/>
            <person name="Henson C."/>
            <person name="Hollinger A."/>
            <person name="Honan T."/>
            <person name="Huard M.D."/>
            <person name="Hughes L."/>
            <person name="Hurhula B."/>
            <person name="Husby M.E."/>
            <person name="Kamat A."/>
            <person name="Kanga B."/>
            <person name="Kashin S."/>
            <person name="Khazanovich D."/>
            <person name="Kisner P."/>
            <person name="Lance K."/>
            <person name="Lara M."/>
            <person name="Lee W."/>
            <person name="Lennon N."/>
            <person name="Letendre F."/>
            <person name="LeVine R."/>
            <person name="Lipovsky A."/>
            <person name="Liu X."/>
            <person name="Liu J."/>
            <person name="Liu S."/>
            <person name="Lokyitsang T."/>
            <person name="Lokyitsang Y."/>
            <person name="Lubonja R."/>
            <person name="Lui A."/>
            <person name="MacDonald P."/>
            <person name="Magnisalis V."/>
            <person name="Maru K."/>
            <person name="Matthews C."/>
            <person name="McCusker W."/>
            <person name="McDonough S."/>
            <person name="Mehta T."/>
            <person name="Meldrim J."/>
            <person name="Meneus L."/>
            <person name="Mihai O."/>
            <person name="Mihalev A."/>
            <person name="Mihova T."/>
            <person name="Mittelman R."/>
            <person name="Mlenga V."/>
            <person name="Montmayeur A."/>
            <person name="Mulrain L."/>
            <person name="Navidi A."/>
            <person name="Naylor J."/>
            <person name="Negash T."/>
            <person name="Nguyen T."/>
            <person name="Nguyen N."/>
            <person name="Nicol R."/>
            <person name="Norbu C."/>
            <person name="Norbu N."/>
            <person name="Novod N."/>
            <person name="O'Neill B."/>
            <person name="Osman S."/>
            <person name="Markiewicz E."/>
            <person name="Oyono O.L."/>
            <person name="Patti C."/>
            <person name="Phunkhang P."/>
            <person name="Pierre F."/>
            <person name="Priest M."/>
            <person name="Raghuraman S."/>
            <person name="Rege F."/>
            <person name="Reyes R."/>
            <person name="Rise C."/>
            <person name="Rogov P."/>
            <person name="Ross K."/>
            <person name="Ryan E."/>
            <person name="Settipalli S."/>
            <person name="Shea T."/>
            <person name="Sherpa N."/>
            <person name="Shi L."/>
            <person name="Shih D."/>
            <person name="Sparrow T."/>
            <person name="Spaulding J."/>
            <person name="Stalker J."/>
            <person name="Stange-Thomann N."/>
            <person name="Stavropoulos S."/>
            <person name="Stone C."/>
            <person name="Strader C."/>
            <person name="Tesfaye S."/>
            <person name="Thomson T."/>
            <person name="Thoulutsang Y."/>
            <person name="Thoulutsang D."/>
            <person name="Topham K."/>
            <person name="Topping I."/>
            <person name="Tsamla T."/>
            <person name="Vassiliev H."/>
            <person name="Vo A."/>
            <person name="Wangchuk T."/>
            <person name="Wangdi T."/>
            <person name="Weiand M."/>
            <person name="Wilkinson J."/>
            <person name="Wilson A."/>
            <person name="Yadav S."/>
            <person name="Young G."/>
            <person name="Yu Q."/>
            <person name="Zembek L."/>
            <person name="Zhong D."/>
            <person name="Zimmer A."/>
            <person name="Zwirko Z."/>
            <person name="Jaffe D.B."/>
            <person name="Alvarez P."/>
            <person name="Brockman W."/>
            <person name="Butler J."/>
            <person name="Chin C."/>
            <person name="Gnerre S."/>
            <person name="Grabherr M."/>
            <person name="Kleber M."/>
            <person name="Mauceli E."/>
            <person name="MacCallum I."/>
        </authorList>
    </citation>
    <scope>NUCLEOTIDE SEQUENCE [LARGE SCALE GENOMIC DNA]</scope>
    <source>
        <strain evidence="9">Tucson 15081-1352.22</strain>
    </source>
</reference>
<dbReference type="PANTHER" id="PTHR10029:SF3">
    <property type="entry name" value="ACYLPHOSPHATASE-RELATED"/>
    <property type="match status" value="1"/>
</dbReference>
<evidence type="ECO:0000313" key="9">
    <source>
        <dbReference type="Proteomes" id="UP000009192"/>
    </source>
</evidence>
<keyword evidence="3" id="KW-0378">Hydrolase</keyword>
<comment type="catalytic activity">
    <reaction evidence="4">
        <text>an acyl phosphate + H2O = a carboxylate + phosphate + H(+)</text>
        <dbReference type="Rhea" id="RHEA:14965"/>
        <dbReference type="ChEBI" id="CHEBI:15377"/>
        <dbReference type="ChEBI" id="CHEBI:15378"/>
        <dbReference type="ChEBI" id="CHEBI:29067"/>
        <dbReference type="ChEBI" id="CHEBI:43474"/>
        <dbReference type="ChEBI" id="CHEBI:59918"/>
        <dbReference type="EC" id="3.6.1.7"/>
    </reaction>
</comment>
<dbReference type="GO" id="GO:0003998">
    <property type="term" value="F:acylphosphatase activity"/>
    <property type="evidence" value="ECO:0007669"/>
    <property type="project" value="UniProtKB-EC"/>
</dbReference>
<evidence type="ECO:0000259" key="7">
    <source>
        <dbReference type="PROSITE" id="PS51160"/>
    </source>
</evidence>
<dbReference type="PANTHER" id="PTHR10029">
    <property type="entry name" value="ACYLPHOSPHATASE"/>
    <property type="match status" value="1"/>
</dbReference>
<dbReference type="FunCoup" id="B4L2W9">
    <property type="interactions" value="44"/>
</dbReference>
<evidence type="ECO:0000256" key="5">
    <source>
        <dbReference type="PROSITE-ProRule" id="PRU00520"/>
    </source>
</evidence>
<protein>
    <recommendedName>
        <fullName evidence="2">acylphosphatase</fullName>
        <ecNumber evidence="2">3.6.1.7</ecNumber>
    </recommendedName>
</protein>
<evidence type="ECO:0000256" key="6">
    <source>
        <dbReference type="RuleBase" id="RU004168"/>
    </source>
</evidence>
<dbReference type="Proteomes" id="UP000009192">
    <property type="component" value="Unassembled WGS sequence"/>
</dbReference>
<dbReference type="EC" id="3.6.1.7" evidence="2"/>
<dbReference type="PhylomeDB" id="B4L2W9"/>
<dbReference type="eggNOG" id="KOG3360">
    <property type="taxonomic scope" value="Eukaryota"/>
</dbReference>
<dbReference type="HOGENOM" id="CLU_2199655_0_0_1"/>
<comment type="similarity">
    <text evidence="1 6">Belongs to the acylphosphatase family.</text>
</comment>
<dbReference type="EMBL" id="CH933810">
    <property type="protein sequence ID" value="EDW06936.1"/>
    <property type="molecule type" value="Genomic_DNA"/>
</dbReference>
<evidence type="ECO:0000313" key="8">
    <source>
        <dbReference type="EMBL" id="EDW06936.1"/>
    </source>
</evidence>
<evidence type="ECO:0000256" key="3">
    <source>
        <dbReference type="ARBA" id="ARBA00022801"/>
    </source>
</evidence>
<dbReference type="PROSITE" id="PS51160">
    <property type="entry name" value="ACYLPHOSPHATASE_3"/>
    <property type="match status" value="1"/>
</dbReference>
<name>B4L2W9_DROMO</name>
<dbReference type="OMA" id="MGCDFEI"/>
<dbReference type="SUPFAM" id="SSF54975">
    <property type="entry name" value="Acylphosphatase/BLUF domain-like"/>
    <property type="match status" value="1"/>
</dbReference>
<dbReference type="OrthoDB" id="7961613at2759"/>